<feature type="transmembrane region" description="Helical" evidence="11">
    <location>
        <begin position="425"/>
        <end position="445"/>
    </location>
</feature>
<dbReference type="InterPro" id="IPR032523">
    <property type="entry name" value="CcmF_C"/>
</dbReference>
<dbReference type="InterPro" id="IPR036249">
    <property type="entry name" value="Thioredoxin-like_sf"/>
</dbReference>
<feature type="transmembrane region" description="Helical" evidence="11">
    <location>
        <begin position="687"/>
        <end position="705"/>
    </location>
</feature>
<keyword evidence="8 11" id="KW-1133">Transmembrane helix</keyword>
<sequence>MIAELGLFALILALFVAAVQAVIPQIGAARGDTAWMAVDRPAAFAQFALVAFSFGCLVYLHVTSDFTVLNVVQSSHTDKPLLYKITGVWGNHEGSMMLWTLILVLYGLAVSIFGRNLPPGLRARALSIQGMIGFAFLLFILLTSNPFLRADPAPLNGEGLNPLLQDPGLAFHPPFLYLGYVGFSMAFSFAIAALIEGRVDAAWARWVRPWTLVAWCSLTLGVAMGSWWSYYTLGWGGYWAWDPVENASLMPWLAGTALLHSAIVAEKRDTLKSWTIFLAILAFSFSLLGTFIVRSGVLTSVHAFANDPARGRFILALLAIVIGGSLFLYALRAPALKGGGLFAPVSREGGLLFNNVVLSTAAGTVLLGTLYPLFMESLNLGKVSVGPPYYNIVMVPLMTPMILLMAIGPFLAWKRGDLGGAMKRLRFTLAATGVTIVATLLAAGISQRSILAALGFGLAIWLLFGSLSEWAARVRLFQGSVSDKLRRMKHLPRSAYGMTLGHLGLAFILIGISGSQAFKSEYLEIMRPGDTANIAGYQVKFLGAEDNVQGPNYTATRGNFIAIKNGRLIADLHPERRMYNNPQQPLSTVSIHTNFINDLYAVLGDDAGHGASVVHIFFNPLVPWIFFGAIIMVLGGVVSLTDRHHRVGAPLRRVKPLAVPQAAAPVAAAPVAAATAQPAKPAATARLVSLIPLAGFIVLGGFFAWRLHLVEEGITPNLIPSVMVNKPAPEFDLPPLMDGQANVASADFKGKVTLVSFFASWCIPCREEHPYLPLVTQAGIRLMGISYKDRPADARSWLAELGNPYTVIGADVYGRTGIDFGVYGVPESYLIDKNGVIRFKQTGPLTPDVIRDKIIPLAQKLSKEGSQK</sequence>
<evidence type="ECO:0000256" key="1">
    <source>
        <dbReference type="ARBA" id="ARBA00004429"/>
    </source>
</evidence>
<dbReference type="AlphaFoldDB" id="A0A846MWJ6"/>
<dbReference type="NCBIfam" id="TIGR00385">
    <property type="entry name" value="dsbE"/>
    <property type="match status" value="1"/>
</dbReference>
<dbReference type="PANTHER" id="PTHR43653">
    <property type="entry name" value="CYTOCHROME C ASSEMBLY PROTEIN-RELATED"/>
    <property type="match status" value="1"/>
</dbReference>
<dbReference type="PRINTS" id="PR01410">
    <property type="entry name" value="CCBIOGENESIS"/>
</dbReference>
<dbReference type="Pfam" id="PF08534">
    <property type="entry name" value="Redoxin"/>
    <property type="match status" value="1"/>
</dbReference>
<dbReference type="InterPro" id="IPR004799">
    <property type="entry name" value="Periplasmic_diS_OxRdtase_DsbE"/>
</dbReference>
<feature type="transmembrane region" description="Helical" evidence="11">
    <location>
        <begin position="313"/>
        <end position="331"/>
    </location>
</feature>
<feature type="transmembrane region" description="Helical" evidence="11">
    <location>
        <begin position="389"/>
        <end position="413"/>
    </location>
</feature>
<name>A0A846MWJ6_9PROT</name>
<dbReference type="PRINTS" id="PR01411">
    <property type="entry name" value="CCMFBIOGNSIS"/>
</dbReference>
<feature type="transmembrane region" description="Helical" evidence="11">
    <location>
        <begin position="175"/>
        <end position="195"/>
    </location>
</feature>
<keyword evidence="9 11" id="KW-0472">Membrane</keyword>
<dbReference type="GO" id="GO:0017004">
    <property type="term" value="P:cytochrome complex assembly"/>
    <property type="evidence" value="ECO:0007669"/>
    <property type="project" value="UniProtKB-KW"/>
</dbReference>
<evidence type="ECO:0000313" key="13">
    <source>
        <dbReference type="EMBL" id="NIK87410.1"/>
    </source>
</evidence>
<evidence type="ECO:0000256" key="9">
    <source>
        <dbReference type="ARBA" id="ARBA00023136"/>
    </source>
</evidence>
<dbReference type="GO" id="GO:0015232">
    <property type="term" value="F:heme transmembrane transporter activity"/>
    <property type="evidence" value="ECO:0007669"/>
    <property type="project" value="InterPro"/>
</dbReference>
<evidence type="ECO:0000313" key="14">
    <source>
        <dbReference type="Proteomes" id="UP000570514"/>
    </source>
</evidence>
<dbReference type="Proteomes" id="UP000570514">
    <property type="component" value="Unassembled WGS sequence"/>
</dbReference>
<dbReference type="SUPFAM" id="SSF52833">
    <property type="entry name" value="Thioredoxin-like"/>
    <property type="match status" value="1"/>
</dbReference>
<dbReference type="Gene3D" id="3.40.30.10">
    <property type="entry name" value="Glutaredoxin"/>
    <property type="match status" value="1"/>
</dbReference>
<feature type="transmembrane region" description="Helical" evidence="11">
    <location>
        <begin position="126"/>
        <end position="148"/>
    </location>
</feature>
<reference evidence="13 14" key="1">
    <citation type="submission" date="2020-03" db="EMBL/GenBank/DDBJ databases">
        <title>Genomic Encyclopedia of Type Strains, Phase IV (KMG-IV): sequencing the most valuable type-strain genomes for metagenomic binning, comparative biology and taxonomic classification.</title>
        <authorList>
            <person name="Goeker M."/>
        </authorList>
    </citation>
    <scope>NUCLEOTIDE SEQUENCE [LARGE SCALE GENOMIC DNA]</scope>
    <source>
        <strain evidence="13 14">DSM 19867</strain>
    </source>
</reference>
<dbReference type="PROSITE" id="PS51352">
    <property type="entry name" value="THIOREDOXIN_2"/>
    <property type="match status" value="1"/>
</dbReference>
<accession>A0A846MWJ6</accession>
<comment type="subcellular location">
    <subcellularLocation>
        <location evidence="1">Cell inner membrane</location>
        <topology evidence="1">Multi-pass membrane protein</topology>
    </subcellularLocation>
</comment>
<feature type="transmembrane region" description="Helical" evidence="11">
    <location>
        <begin position="352"/>
        <end position="374"/>
    </location>
</feature>
<dbReference type="InterPro" id="IPR003567">
    <property type="entry name" value="Cyt_c_biogenesis"/>
</dbReference>
<dbReference type="GO" id="GO:0020037">
    <property type="term" value="F:heme binding"/>
    <property type="evidence" value="ECO:0007669"/>
    <property type="project" value="InterPro"/>
</dbReference>
<evidence type="ECO:0000256" key="10">
    <source>
        <dbReference type="ARBA" id="ARBA00037230"/>
    </source>
</evidence>
<dbReference type="GO" id="GO:0005886">
    <property type="term" value="C:plasma membrane"/>
    <property type="evidence" value="ECO:0007669"/>
    <property type="project" value="UniProtKB-SubCell"/>
</dbReference>
<evidence type="ECO:0000256" key="11">
    <source>
        <dbReference type="SAM" id="Phobius"/>
    </source>
</evidence>
<comment type="function">
    <text evidence="10">Required for the biogenesis of c-type cytochromes. Possible subunit of a heme lyase.</text>
</comment>
<comment type="similarity">
    <text evidence="2">Belongs to the thioredoxin family. DsbE subfamily.</text>
</comment>
<keyword evidence="4" id="KW-1003">Cell membrane</keyword>
<feature type="transmembrane region" description="Helical" evidence="11">
    <location>
        <begin position="621"/>
        <end position="640"/>
    </location>
</feature>
<evidence type="ECO:0000256" key="3">
    <source>
        <dbReference type="ARBA" id="ARBA00009186"/>
    </source>
</evidence>
<keyword evidence="5" id="KW-0997">Cell inner membrane</keyword>
<feature type="transmembrane region" description="Helical" evidence="11">
    <location>
        <begin position="274"/>
        <end position="293"/>
    </location>
</feature>
<evidence type="ECO:0000256" key="8">
    <source>
        <dbReference type="ARBA" id="ARBA00022989"/>
    </source>
</evidence>
<feature type="transmembrane region" description="Helical" evidence="11">
    <location>
        <begin position="495"/>
        <end position="518"/>
    </location>
</feature>
<feature type="transmembrane region" description="Helical" evidence="11">
    <location>
        <begin position="96"/>
        <end position="114"/>
    </location>
</feature>
<evidence type="ECO:0000256" key="6">
    <source>
        <dbReference type="ARBA" id="ARBA00022692"/>
    </source>
</evidence>
<keyword evidence="7" id="KW-0201">Cytochrome c-type biogenesis</keyword>
<protein>
    <submittedName>
        <fullName evidence="13">Cytochrome c-type biogenesis protein CcmF</fullName>
    </submittedName>
</protein>
<comment type="caution">
    <text evidence="13">The sequence shown here is derived from an EMBL/GenBank/DDBJ whole genome shotgun (WGS) entry which is preliminary data.</text>
</comment>
<evidence type="ECO:0000256" key="4">
    <source>
        <dbReference type="ARBA" id="ARBA00022475"/>
    </source>
</evidence>
<evidence type="ECO:0000256" key="2">
    <source>
        <dbReference type="ARBA" id="ARBA00007758"/>
    </source>
</evidence>
<feature type="transmembrane region" description="Helical" evidence="11">
    <location>
        <begin position="207"/>
        <end position="229"/>
    </location>
</feature>
<feature type="transmembrane region" description="Helical" evidence="11">
    <location>
        <begin position="451"/>
        <end position="474"/>
    </location>
</feature>
<proteinExistence type="inferred from homology"/>
<dbReference type="PANTHER" id="PTHR43653:SF1">
    <property type="entry name" value="CYTOCHROME C-TYPE BIOGENESIS PROTEIN CCMF"/>
    <property type="match status" value="1"/>
</dbReference>
<dbReference type="InterPro" id="IPR003568">
    <property type="entry name" value="Cyt_c_biogenesis_CcmF"/>
</dbReference>
<dbReference type="InterPro" id="IPR013740">
    <property type="entry name" value="Redoxin"/>
</dbReference>
<organism evidence="13 14">
    <name type="scientific">Rhizomicrobium palustre</name>
    <dbReference type="NCBI Taxonomy" id="189966"/>
    <lineage>
        <taxon>Bacteria</taxon>
        <taxon>Pseudomonadati</taxon>
        <taxon>Pseudomonadota</taxon>
        <taxon>Alphaproteobacteria</taxon>
        <taxon>Micropepsales</taxon>
        <taxon>Micropepsaceae</taxon>
        <taxon>Rhizomicrobium</taxon>
    </lineage>
</organism>
<dbReference type="EMBL" id="JAASRM010000001">
    <property type="protein sequence ID" value="NIK87410.1"/>
    <property type="molecule type" value="Genomic_DNA"/>
</dbReference>
<feature type="domain" description="Thioredoxin" evidence="12">
    <location>
        <begin position="722"/>
        <end position="859"/>
    </location>
</feature>
<dbReference type="GO" id="GO:0015036">
    <property type="term" value="F:disulfide oxidoreductase activity"/>
    <property type="evidence" value="ECO:0007669"/>
    <property type="project" value="InterPro"/>
</dbReference>
<dbReference type="Pfam" id="PF01578">
    <property type="entry name" value="Cytochrom_C_asm"/>
    <property type="match status" value="1"/>
</dbReference>
<keyword evidence="6 11" id="KW-0812">Transmembrane</keyword>
<comment type="similarity">
    <text evidence="3">Belongs to the CcmF/CycK/Ccl1/NrfE/CcsA family.</text>
</comment>
<dbReference type="NCBIfam" id="TIGR00353">
    <property type="entry name" value="nrfE"/>
    <property type="match status" value="1"/>
</dbReference>
<gene>
    <name evidence="13" type="ORF">FHS83_000728</name>
</gene>
<dbReference type="InterPro" id="IPR013766">
    <property type="entry name" value="Thioredoxin_domain"/>
</dbReference>
<dbReference type="CDD" id="cd03010">
    <property type="entry name" value="TlpA_like_DsbE"/>
    <property type="match status" value="1"/>
</dbReference>
<dbReference type="Pfam" id="PF16327">
    <property type="entry name" value="CcmF_C"/>
    <property type="match status" value="1"/>
</dbReference>
<feature type="transmembrane region" description="Helical" evidence="11">
    <location>
        <begin position="249"/>
        <end position="265"/>
    </location>
</feature>
<dbReference type="InterPro" id="IPR002541">
    <property type="entry name" value="Cyt_c_assembly"/>
</dbReference>
<dbReference type="GO" id="GO:0030288">
    <property type="term" value="C:outer membrane-bounded periplasmic space"/>
    <property type="evidence" value="ECO:0007669"/>
    <property type="project" value="InterPro"/>
</dbReference>
<evidence type="ECO:0000256" key="7">
    <source>
        <dbReference type="ARBA" id="ARBA00022748"/>
    </source>
</evidence>
<evidence type="ECO:0000256" key="5">
    <source>
        <dbReference type="ARBA" id="ARBA00022519"/>
    </source>
</evidence>
<keyword evidence="14" id="KW-1185">Reference proteome</keyword>
<evidence type="ECO:0000259" key="12">
    <source>
        <dbReference type="PROSITE" id="PS51352"/>
    </source>
</evidence>
<dbReference type="NCBIfam" id="NF007691">
    <property type="entry name" value="PRK10369.1"/>
    <property type="match status" value="1"/>
</dbReference>